<dbReference type="AlphaFoldDB" id="A0A150Q7A1"/>
<dbReference type="InterPro" id="IPR029062">
    <property type="entry name" value="Class_I_gatase-like"/>
</dbReference>
<dbReference type="Proteomes" id="UP000075260">
    <property type="component" value="Unassembled WGS sequence"/>
</dbReference>
<sequence length="541" mass="58546">MPKRVQKGGQSGSKKKTKKKKTHSPGGSSSPLDARTAGGGLATTTTLTRTGAKRKRSESEHDNKGKEKAESETSQPPPKKTRETASGDSAEEPTASVVLGNPAPAGVTIAHREDARGAGAFWDHFTVRRALDRATTASYHAHQNTGIVPNPEGKGGRYSGPMPGGNPPVHTDEGQGLLFIPGGNYGLETEKPTRDPAHRPRGDAMTRQGHRAEHERELLRRARLTGRPVLAVCGGSWRLLEAFGGTTRRVQTHTHQTRIMPYLTTTGQIARVASEHPITILPDTMLSKVFRSKQGDVPGIVNTAHWAVAEEPRRGVLAGVDTEPVPPLAVSARAPSSTPPYMGDGTEERNWGSVEGFETTHGAPMMGIQWHPEAYNPGDLHTEANRSILSWMAKAGDAYEARRHFAQLFEELMRAEEPPGGENPAVREAWFVRNVNLVSLPLGGDEVPPTIEDDLPAPGQKHQVSAAVKAYRGELLESTVVHYEILSGKVVVSGGRGDFVEVSLEKARVREIAAGSPTQIYTTSSLKVFIHKDILRWLPLQ</sequence>
<feature type="compositionally biased region" description="Basic and acidic residues" evidence="1">
    <location>
        <begin position="57"/>
        <end position="71"/>
    </location>
</feature>
<feature type="region of interest" description="Disordered" evidence="1">
    <location>
        <begin position="190"/>
        <end position="213"/>
    </location>
</feature>
<organism evidence="2 3">
    <name type="scientific">Sorangium cellulosum</name>
    <name type="common">Polyangium cellulosum</name>
    <dbReference type="NCBI Taxonomy" id="56"/>
    <lineage>
        <taxon>Bacteria</taxon>
        <taxon>Pseudomonadati</taxon>
        <taxon>Myxococcota</taxon>
        <taxon>Polyangia</taxon>
        <taxon>Polyangiales</taxon>
        <taxon>Polyangiaceae</taxon>
        <taxon>Sorangium</taxon>
    </lineage>
</organism>
<dbReference type="Pfam" id="PF07722">
    <property type="entry name" value="Peptidase_C26"/>
    <property type="match status" value="1"/>
</dbReference>
<feature type="region of interest" description="Disordered" evidence="1">
    <location>
        <begin position="1"/>
        <end position="102"/>
    </location>
</feature>
<dbReference type="SUPFAM" id="SSF52317">
    <property type="entry name" value="Class I glutamine amidotransferase-like"/>
    <property type="match status" value="1"/>
</dbReference>
<dbReference type="Gene3D" id="3.40.50.880">
    <property type="match status" value="1"/>
</dbReference>
<protein>
    <recommendedName>
        <fullName evidence="4">Glutamine amidotransferase</fullName>
    </recommendedName>
</protein>
<feature type="region of interest" description="Disordered" evidence="1">
    <location>
        <begin position="327"/>
        <end position="348"/>
    </location>
</feature>
<proteinExistence type="predicted"/>
<feature type="compositionally biased region" description="Basic residues" evidence="1">
    <location>
        <begin position="13"/>
        <end position="23"/>
    </location>
</feature>
<dbReference type="OrthoDB" id="9813383at2"/>
<dbReference type="RefSeq" id="WP_061611971.1">
    <property type="nucleotide sequence ID" value="NZ_JEMA01000961.1"/>
</dbReference>
<reference evidence="2 3" key="1">
    <citation type="submission" date="2014-02" db="EMBL/GenBank/DDBJ databases">
        <title>The small core and large imbalanced accessory genome model reveals a collaborative survival strategy of Sorangium cellulosum strains in nature.</title>
        <authorList>
            <person name="Han K."/>
            <person name="Peng R."/>
            <person name="Blom J."/>
            <person name="Li Y.-Z."/>
        </authorList>
    </citation>
    <scope>NUCLEOTIDE SEQUENCE [LARGE SCALE GENOMIC DNA]</scope>
    <source>
        <strain evidence="2 3">So0008-312</strain>
    </source>
</reference>
<dbReference type="InterPro" id="IPR011697">
    <property type="entry name" value="Peptidase_C26"/>
</dbReference>
<dbReference type="GO" id="GO:0016787">
    <property type="term" value="F:hydrolase activity"/>
    <property type="evidence" value="ECO:0007669"/>
    <property type="project" value="InterPro"/>
</dbReference>
<feature type="compositionally biased region" description="Low complexity" evidence="1">
    <location>
        <begin position="24"/>
        <end position="50"/>
    </location>
</feature>
<comment type="caution">
    <text evidence="2">The sequence shown here is derived from an EMBL/GenBank/DDBJ whole genome shotgun (WGS) entry which is preliminary data.</text>
</comment>
<evidence type="ECO:0000313" key="3">
    <source>
        <dbReference type="Proteomes" id="UP000075260"/>
    </source>
</evidence>
<dbReference type="EMBL" id="JEMA01000961">
    <property type="protein sequence ID" value="KYF63859.1"/>
    <property type="molecule type" value="Genomic_DNA"/>
</dbReference>
<evidence type="ECO:0008006" key="4">
    <source>
        <dbReference type="Google" id="ProtNLM"/>
    </source>
</evidence>
<evidence type="ECO:0000256" key="1">
    <source>
        <dbReference type="SAM" id="MobiDB-lite"/>
    </source>
</evidence>
<evidence type="ECO:0000313" key="2">
    <source>
        <dbReference type="EMBL" id="KYF63859.1"/>
    </source>
</evidence>
<accession>A0A150Q7A1</accession>
<gene>
    <name evidence="2" type="ORF">BE15_38320</name>
</gene>
<name>A0A150Q7A1_SORCE</name>